<accession>A0ABU1GSG2</accession>
<evidence type="ECO:0000256" key="5">
    <source>
        <dbReference type="ARBA" id="ARBA00023136"/>
    </source>
</evidence>
<feature type="transmembrane region" description="Helical" evidence="6">
    <location>
        <begin position="47"/>
        <end position="64"/>
    </location>
</feature>
<comment type="subcellular location">
    <subcellularLocation>
        <location evidence="1">Membrane</location>
        <topology evidence="1">Multi-pass membrane protein</topology>
    </subcellularLocation>
</comment>
<dbReference type="Pfam" id="PF04241">
    <property type="entry name" value="DUF423"/>
    <property type="match status" value="1"/>
</dbReference>
<evidence type="ECO:0000256" key="2">
    <source>
        <dbReference type="ARBA" id="ARBA00009694"/>
    </source>
</evidence>
<organism evidence="7 8">
    <name type="scientific">Larsenimonas suaedae</name>
    <dbReference type="NCBI Taxonomy" id="1851019"/>
    <lineage>
        <taxon>Bacteria</taxon>
        <taxon>Pseudomonadati</taxon>
        <taxon>Pseudomonadota</taxon>
        <taxon>Gammaproteobacteria</taxon>
        <taxon>Oceanospirillales</taxon>
        <taxon>Halomonadaceae</taxon>
        <taxon>Larsenimonas</taxon>
    </lineage>
</organism>
<name>A0ABU1GSG2_9GAMM</name>
<keyword evidence="5 6" id="KW-0472">Membrane</keyword>
<comment type="caution">
    <text evidence="7">The sequence shown here is derived from an EMBL/GenBank/DDBJ whole genome shotgun (WGS) entry which is preliminary data.</text>
</comment>
<keyword evidence="8" id="KW-1185">Reference proteome</keyword>
<sequence length="128" mass="13946">MMRGKFEQFAVYISGFVAVSAGAFGTHGLEGQISNRLLHAWETGVHYQMWHTLAIMVMLIRYRTTPTRASLAAIRCWLAGIALFSGSLYALALGAPRMIGPITPIGGALLLLGWLIMAVATLRPDRNT</sequence>
<keyword evidence="3 6" id="KW-0812">Transmembrane</keyword>
<evidence type="ECO:0000256" key="3">
    <source>
        <dbReference type="ARBA" id="ARBA00022692"/>
    </source>
</evidence>
<proteinExistence type="inferred from homology"/>
<evidence type="ECO:0000313" key="8">
    <source>
        <dbReference type="Proteomes" id="UP001269375"/>
    </source>
</evidence>
<dbReference type="InterPro" id="IPR006696">
    <property type="entry name" value="DUF423"/>
</dbReference>
<comment type="similarity">
    <text evidence="2">Belongs to the UPF0382 family.</text>
</comment>
<evidence type="ECO:0000256" key="6">
    <source>
        <dbReference type="SAM" id="Phobius"/>
    </source>
</evidence>
<dbReference type="PANTHER" id="PTHR43461">
    <property type="entry name" value="TRANSMEMBRANE PROTEIN 256"/>
    <property type="match status" value="1"/>
</dbReference>
<protein>
    <submittedName>
        <fullName evidence="7">DUF423 domain-containing protein</fullName>
    </submittedName>
</protein>
<reference evidence="7 8" key="1">
    <citation type="submission" date="2023-04" db="EMBL/GenBank/DDBJ databases">
        <title>A long-awaited taxogenomic arrangement of the family Halomonadaceae.</title>
        <authorList>
            <person name="De La Haba R."/>
            <person name="Chuvochina M."/>
            <person name="Wittouck S."/>
            <person name="Arahal D.R."/>
            <person name="Sanchez-Porro C."/>
            <person name="Hugenholtz P."/>
            <person name="Ventosa A."/>
        </authorList>
    </citation>
    <scope>NUCLEOTIDE SEQUENCE [LARGE SCALE GENOMIC DNA]</scope>
    <source>
        <strain evidence="7 8">DSM 22428</strain>
    </source>
</reference>
<dbReference type="RefSeq" id="WP_251592548.1">
    <property type="nucleotide sequence ID" value="NZ_JAMLJI010000002.1"/>
</dbReference>
<evidence type="ECO:0000256" key="1">
    <source>
        <dbReference type="ARBA" id="ARBA00004141"/>
    </source>
</evidence>
<dbReference type="PANTHER" id="PTHR43461:SF1">
    <property type="entry name" value="TRANSMEMBRANE PROTEIN 256"/>
    <property type="match status" value="1"/>
</dbReference>
<evidence type="ECO:0000256" key="4">
    <source>
        <dbReference type="ARBA" id="ARBA00022989"/>
    </source>
</evidence>
<dbReference type="EMBL" id="JARWAO010000001">
    <property type="protein sequence ID" value="MDR5894964.1"/>
    <property type="molecule type" value="Genomic_DNA"/>
</dbReference>
<keyword evidence="4 6" id="KW-1133">Transmembrane helix</keyword>
<evidence type="ECO:0000313" key="7">
    <source>
        <dbReference type="EMBL" id="MDR5894964.1"/>
    </source>
</evidence>
<gene>
    <name evidence="7" type="ORF">QC825_02595</name>
</gene>
<dbReference type="Proteomes" id="UP001269375">
    <property type="component" value="Unassembled WGS sequence"/>
</dbReference>
<feature type="transmembrane region" description="Helical" evidence="6">
    <location>
        <begin position="101"/>
        <end position="122"/>
    </location>
</feature>
<feature type="transmembrane region" description="Helical" evidence="6">
    <location>
        <begin position="76"/>
        <end position="95"/>
    </location>
</feature>
<feature type="transmembrane region" description="Helical" evidence="6">
    <location>
        <begin position="9"/>
        <end position="27"/>
    </location>
</feature>